<dbReference type="Proteomes" id="UP000730482">
    <property type="component" value="Unassembled WGS sequence"/>
</dbReference>
<dbReference type="InterPro" id="IPR051922">
    <property type="entry name" value="Bact_Sporulation_Assoc"/>
</dbReference>
<dbReference type="PANTHER" id="PTHR30032:SF8">
    <property type="entry name" value="GERMINATION-SPECIFIC N-ACETYLMURAMOYL-L-ALANINE AMIDASE"/>
    <property type="match status" value="1"/>
</dbReference>
<dbReference type="Gene3D" id="2.60.40.10">
    <property type="entry name" value="Immunoglobulins"/>
    <property type="match status" value="1"/>
</dbReference>
<proteinExistence type="predicted"/>
<dbReference type="PROSITE" id="PS51318">
    <property type="entry name" value="TAT"/>
    <property type="match status" value="1"/>
</dbReference>
<dbReference type="InterPro" id="IPR035986">
    <property type="entry name" value="PKD_dom_sf"/>
</dbReference>
<protein>
    <submittedName>
        <fullName evidence="2">Cell wall-binding repeat-containing protein</fullName>
    </submittedName>
</protein>
<name>A0ABS5KRK3_9ACTN</name>
<dbReference type="InterPro" id="IPR006311">
    <property type="entry name" value="TAT_signal"/>
</dbReference>
<accession>A0ABS5KRK3</accession>
<sequence length="463" mass="45828">MSTTAFTRRRYATAAALATALAGAASVVAEAPAHASASSSLTPALTGHCPNDTSGTVLKASPGVGPAPLTFTVDLTGNTIDPAHGCTLVVHWADGTPDTSAVSETTPLKHTFTKPGTYSVTWQETVVSGSGTDTSNGMFQVIVQAPGSTGGGGGTTPVKRIGGTDRYATGRQVSQAQWQAGQANAVVLARGDQAPDALAGVPLAAHVHGPLLLTSPTALDAATRAEIDRATGGPQTHKPIYILGGASAVSPTIENALRAAGYTVTRYGGTSRFDTALKIAAAFGTTQHVIVATGRDFPDALAAGPLGAAEGAPIVLSDNTSLDPATKAFITQHAFIDPVGGQALRAVLNAGGKNINDSLAGPDRYATGAAVAQAVAGVTGHVPTTVGIASGSAFPDALTGGAYAANAAEPLLLTAPGTLSAPTASLLSGWASQFTAVTVFGGQAAISGPTFTAIVKAVHGTAG</sequence>
<gene>
    <name evidence="2" type="ORF">KGQ19_17435</name>
</gene>
<dbReference type="PANTHER" id="PTHR30032">
    <property type="entry name" value="N-ACETYLMURAMOYL-L-ALANINE AMIDASE-RELATED"/>
    <property type="match status" value="1"/>
</dbReference>
<dbReference type="InterPro" id="IPR013783">
    <property type="entry name" value="Ig-like_fold"/>
</dbReference>
<dbReference type="EMBL" id="JAAFYZ010000053">
    <property type="protein sequence ID" value="MBS2548654.1"/>
    <property type="molecule type" value="Genomic_DNA"/>
</dbReference>
<organism evidence="2 3">
    <name type="scientific">Catenulispora pinistramenti</name>
    <dbReference type="NCBI Taxonomy" id="2705254"/>
    <lineage>
        <taxon>Bacteria</taxon>
        <taxon>Bacillati</taxon>
        <taxon>Actinomycetota</taxon>
        <taxon>Actinomycetes</taxon>
        <taxon>Catenulisporales</taxon>
        <taxon>Catenulisporaceae</taxon>
        <taxon>Catenulispora</taxon>
    </lineage>
</organism>
<comment type="caution">
    <text evidence="2">The sequence shown here is derived from an EMBL/GenBank/DDBJ whole genome shotgun (WGS) entry which is preliminary data.</text>
</comment>
<dbReference type="Gene3D" id="3.40.50.12090">
    <property type="match status" value="2"/>
</dbReference>
<evidence type="ECO:0000256" key="1">
    <source>
        <dbReference type="SAM" id="SignalP"/>
    </source>
</evidence>
<evidence type="ECO:0000313" key="2">
    <source>
        <dbReference type="EMBL" id="MBS2548654.1"/>
    </source>
</evidence>
<reference evidence="2 3" key="1">
    <citation type="submission" date="2020-02" db="EMBL/GenBank/DDBJ databases">
        <title>Acidophilic actinobacteria isolated from forest soil.</title>
        <authorList>
            <person name="Golinska P."/>
        </authorList>
    </citation>
    <scope>NUCLEOTIDE SEQUENCE [LARGE SCALE GENOMIC DNA]</scope>
    <source>
        <strain evidence="2 3">NL8</strain>
    </source>
</reference>
<keyword evidence="1" id="KW-0732">Signal</keyword>
<keyword evidence="3" id="KW-1185">Reference proteome</keyword>
<dbReference type="InterPro" id="IPR007253">
    <property type="entry name" value="Cell_wall-bd_2"/>
</dbReference>
<feature type="chain" id="PRO_5046587129" evidence="1">
    <location>
        <begin position="30"/>
        <end position="463"/>
    </location>
</feature>
<dbReference type="SUPFAM" id="SSF49299">
    <property type="entry name" value="PKD domain"/>
    <property type="match status" value="1"/>
</dbReference>
<evidence type="ECO:0000313" key="3">
    <source>
        <dbReference type="Proteomes" id="UP000730482"/>
    </source>
</evidence>
<dbReference type="Pfam" id="PF04122">
    <property type="entry name" value="CW_binding_2"/>
    <property type="match status" value="3"/>
</dbReference>
<dbReference type="RefSeq" id="WP_212010235.1">
    <property type="nucleotide sequence ID" value="NZ_JAAFYZ010000053.1"/>
</dbReference>
<feature type="signal peptide" evidence="1">
    <location>
        <begin position="1"/>
        <end position="29"/>
    </location>
</feature>